<reference evidence="1" key="1">
    <citation type="submission" date="2018-06" db="EMBL/GenBank/DDBJ databases">
        <authorList>
            <person name="Zhirakovskaya E."/>
        </authorList>
    </citation>
    <scope>NUCLEOTIDE SEQUENCE</scope>
</reference>
<sequence length="250" mass="29346">MITNDLINRICNAHGGIDRWQMVESVQMQIDIFGPILLTKFKSPWLPNITANIFTDKPYVSIHDFPEEGHTSIFDGYDVYIYNANDKIYCERNYSNSDALKTKPRLHWDHMDLVYFLGYALWNYSCSPYIFQNKGFEYHQGQDYIENDGSVLSTLNVRYPSHVPTHCKQQVFYFDQKGLLTRQDYSADIISPLAIGSHICEDHKTFDGLIFPTRRRVFPRLWNSKPLKPFKVMDGHIKDILVNWRQTDYA</sequence>
<organism evidence="1">
    <name type="scientific">hydrothermal vent metagenome</name>
    <dbReference type="NCBI Taxonomy" id="652676"/>
    <lineage>
        <taxon>unclassified sequences</taxon>
        <taxon>metagenomes</taxon>
        <taxon>ecological metagenomes</taxon>
    </lineage>
</organism>
<dbReference type="AlphaFoldDB" id="A0A3B0WZ99"/>
<proteinExistence type="predicted"/>
<evidence type="ECO:0000313" key="1">
    <source>
        <dbReference type="EMBL" id="VAW57750.1"/>
    </source>
</evidence>
<name>A0A3B0WZ99_9ZZZZ</name>
<accession>A0A3B0WZ99</accession>
<gene>
    <name evidence="1" type="ORF">MNBD_GAMMA07-284</name>
</gene>
<protein>
    <submittedName>
        <fullName evidence="1">Uncharacterized protein</fullName>
    </submittedName>
</protein>
<dbReference type="EMBL" id="UOFF01000448">
    <property type="protein sequence ID" value="VAW57750.1"/>
    <property type="molecule type" value="Genomic_DNA"/>
</dbReference>